<gene>
    <name evidence="1" type="ORF">A11K_0119530</name>
</gene>
<dbReference type="RefSeq" id="WP_017120245.1">
    <property type="nucleotide sequence ID" value="NZ_AKBN02000017.1"/>
</dbReference>
<sequence length="77" mass="8691">MRVEQNRKARRPARTIEGVEERTLDAEARASSWLADGNAAAEAGKHADAERCWVKAQFWLDRYNLLAGRGSRPAPKR</sequence>
<protein>
    <submittedName>
        <fullName evidence="1">Uncharacterized protein</fullName>
    </submittedName>
</protein>
<comment type="caution">
    <text evidence="1">The sequence shown here is derived from an EMBL/GenBank/DDBJ whole genome shotgun (WGS) entry which is preliminary data.</text>
</comment>
<dbReference type="AlphaFoldDB" id="A0A837AP15"/>
<reference evidence="1" key="1">
    <citation type="submission" date="2012-05" db="EMBL/GenBank/DDBJ databases">
        <authorList>
            <person name="Studholme D.J."/>
            <person name="Wasukira A."/>
            <person name="Grant M."/>
        </authorList>
    </citation>
    <scope>NUCLEOTIDE SEQUENCE [LARGE SCALE GENOMIC DNA]</scope>
    <source>
        <strain evidence="1">NCPPB 890</strain>
    </source>
</reference>
<evidence type="ECO:0000313" key="1">
    <source>
        <dbReference type="EMBL" id="KFA00865.1"/>
    </source>
</evidence>
<name>A0A837AP15_XANVA</name>
<dbReference type="EMBL" id="AKBN01001228">
    <property type="protein sequence ID" value="KFA00865.1"/>
    <property type="molecule type" value="Genomic_DNA"/>
</dbReference>
<proteinExistence type="predicted"/>
<accession>A0A837AP15</accession>
<organism evidence="1">
    <name type="scientific">Xanthomonas vasicola pv. vasculorum NCPPB 890</name>
    <dbReference type="NCBI Taxonomy" id="1184265"/>
    <lineage>
        <taxon>Bacteria</taxon>
        <taxon>Pseudomonadati</taxon>
        <taxon>Pseudomonadota</taxon>
        <taxon>Gammaproteobacteria</taxon>
        <taxon>Lysobacterales</taxon>
        <taxon>Lysobacteraceae</taxon>
        <taxon>Xanthomonas</taxon>
    </lineage>
</organism>